<evidence type="ECO:0000313" key="4">
    <source>
        <dbReference type="Proteomes" id="UP000006362"/>
    </source>
</evidence>
<dbReference type="RefSeq" id="WP_013537627.1">
    <property type="nucleotide sequence ID" value="NC_014926.1"/>
</dbReference>
<accession>E8T6Q7</accession>
<keyword evidence="2" id="KW-0472">Membrane</keyword>
<dbReference type="EMBL" id="CP002444">
    <property type="protein sequence ID" value="ADU96841.1"/>
    <property type="molecule type" value="Genomic_DNA"/>
</dbReference>
<feature type="transmembrane region" description="Helical" evidence="2">
    <location>
        <begin position="73"/>
        <end position="92"/>
    </location>
</feature>
<evidence type="ECO:0000313" key="3">
    <source>
        <dbReference type="EMBL" id="ADU96841.1"/>
    </source>
</evidence>
<feature type="transmembrane region" description="Helical" evidence="2">
    <location>
        <begin position="43"/>
        <end position="61"/>
    </location>
</feature>
<name>E8T6Q7_THEA1</name>
<sequence>MDFKSVKLTATFSVLFSLAAVGAVVVAGKVIPSWAILQSADRVKLAAAALGLIWFAFAAQTAYCRGKLDFKGIFHLTTAAAMAALLAFPLSVKAYQFYLYPQSFVKVDGKVVALTDLRFTKGGPVAHLFIEGKTKIEGEASFNSPLLSKEGFVWVKDVGFARGIPVVQLEFMEPTPVPFLFFLLFGASTLLLPFVYLKSGDRKGGRDVHKGRREGTPAANG</sequence>
<keyword evidence="2" id="KW-0812">Transmembrane</keyword>
<feature type="region of interest" description="Disordered" evidence="1">
    <location>
        <begin position="202"/>
        <end position="221"/>
    </location>
</feature>
<dbReference type="OrthoDB" id="9937505at2"/>
<dbReference type="HOGENOM" id="CLU_1250131_0_0_0"/>
<dbReference type="KEGG" id="tam:Theam_0874"/>
<organism evidence="3 4">
    <name type="scientific">Thermovibrio ammonificans (strain DSM 15698 / JCM 12110 / HB-1)</name>
    <dbReference type="NCBI Taxonomy" id="648996"/>
    <lineage>
        <taxon>Bacteria</taxon>
        <taxon>Pseudomonadati</taxon>
        <taxon>Aquificota</taxon>
        <taxon>Aquificia</taxon>
        <taxon>Desulfurobacteriales</taxon>
        <taxon>Desulfurobacteriaceae</taxon>
        <taxon>Thermovibrio</taxon>
    </lineage>
</organism>
<evidence type="ECO:0000256" key="2">
    <source>
        <dbReference type="SAM" id="Phobius"/>
    </source>
</evidence>
<keyword evidence="2" id="KW-1133">Transmembrane helix</keyword>
<reference evidence="3" key="1">
    <citation type="submission" date="2011-01" db="EMBL/GenBank/DDBJ databases">
        <title>Complete sequence of chromosome of Thermovibrio ammonificans HB-1.</title>
        <authorList>
            <consortium name="US DOE Joint Genome Institute"/>
            <person name="Lucas S."/>
            <person name="Copeland A."/>
            <person name="Lapidus A."/>
            <person name="Cheng J.-F."/>
            <person name="Goodwin L."/>
            <person name="Pitluck S."/>
            <person name="Davenport K."/>
            <person name="Detter J.C."/>
            <person name="Han C."/>
            <person name="Tapia R."/>
            <person name="Land M."/>
            <person name="Hauser L."/>
            <person name="Kyrpides N."/>
            <person name="Ivanova N."/>
            <person name="Ovchinnikova G."/>
            <person name="Vetriani C."/>
            <person name="Woyke T."/>
        </authorList>
    </citation>
    <scope>NUCLEOTIDE SEQUENCE [LARGE SCALE GENOMIC DNA]</scope>
    <source>
        <strain evidence="3">HB-1</strain>
    </source>
</reference>
<feature type="transmembrane region" description="Helical" evidence="2">
    <location>
        <begin position="179"/>
        <end position="197"/>
    </location>
</feature>
<evidence type="ECO:0008006" key="5">
    <source>
        <dbReference type="Google" id="ProtNLM"/>
    </source>
</evidence>
<gene>
    <name evidence="3" type="ordered locus">Theam_0874</name>
</gene>
<dbReference type="STRING" id="648996.Theam_0874"/>
<proteinExistence type="predicted"/>
<protein>
    <recommendedName>
        <fullName evidence="5">ResB-like domain-containing protein</fullName>
    </recommendedName>
</protein>
<evidence type="ECO:0000256" key="1">
    <source>
        <dbReference type="SAM" id="MobiDB-lite"/>
    </source>
</evidence>
<dbReference type="Proteomes" id="UP000006362">
    <property type="component" value="Chromosome"/>
</dbReference>
<dbReference type="AlphaFoldDB" id="E8T6Q7"/>
<keyword evidence="4" id="KW-1185">Reference proteome</keyword>